<protein>
    <submittedName>
        <fullName evidence="3">Uncharacterized protein</fullName>
    </submittedName>
</protein>
<sequence>MHPLARTGVALALLLSTATLAASKQIPQVAGPPPGAPIGAGLNADNGMPVSSTTGGGSPSLSGTRMQPTLDAMSAFAQWWGPLRGNLSERIRGVCTNLQSTPEVASWCTRYHGPNATEFDAATLLDSDALVLAAYFSAREPLLQALASMESALATVKLSKSSPQAQQDELAATQGVLDLASSRLSLNAGVETAASLAGLLPGIELSAFLDQLFKGLALALQDRAEAEAVLYVLLEFDERICAREVKDTWGQMRGHIRDWLPSTCTAAHNNVFAASLGAGGTASLALLRKTVEEDLRAIPSHLAFEVVFEADGRKYARAAPAVRELVDAMIGGVHPVRALDTLSRRLEALPLEPGVPATVSKLYTRLACVSAMPGSFTRYIELVNDANRGLVPQMDSRARGLAVMLLSLQRESCGWVYEPIGTQSRLKVWAALAAPLSESAEGIATVSTDLQQLVEQARRLGAVSQDGTPAQIAEATRLLAQEGVSALDAADVALDGVLRLNRLLGGWMPNSNLQVEENQKALLEARTVLLASRDVLRMVVAAIARDITTVYQLLLEHQAISSRTSRYGDEAASRCNQAEVWKAPAMTEPEAQASEWRCERRPCICLPDGFTRYGGLLVALADAKDAEEVKAVILASTTPVGSWRWRSDPDVHHFVSLSGMVGFGGAYYLSGAPGGDPFKPRVLVPFGVDYQLGRAGLTWSLFFQAIDLAGYTNFVGMEERKAPRVAEAISPGLWLKGMFPRTPFTLSVSAAYDLDAGGVTPHPAWRVNAGVSIDMPLFLLYRN</sequence>
<evidence type="ECO:0000256" key="2">
    <source>
        <dbReference type="SAM" id="SignalP"/>
    </source>
</evidence>
<organism evidence="3 4">
    <name type="scientific">Archangium minus</name>
    <dbReference type="NCBI Taxonomy" id="83450"/>
    <lineage>
        <taxon>Bacteria</taxon>
        <taxon>Pseudomonadati</taxon>
        <taxon>Myxococcota</taxon>
        <taxon>Myxococcia</taxon>
        <taxon>Myxococcales</taxon>
        <taxon>Cystobacterineae</taxon>
        <taxon>Archangiaceae</taxon>
        <taxon>Archangium</taxon>
    </lineage>
</organism>
<keyword evidence="4" id="KW-1185">Reference proteome</keyword>
<dbReference type="RefSeq" id="WP_395825041.1">
    <property type="nucleotide sequence ID" value="NZ_CP043494.1"/>
</dbReference>
<dbReference type="EMBL" id="CP043494">
    <property type="protein sequence ID" value="WNG47329.1"/>
    <property type="molecule type" value="Genomic_DNA"/>
</dbReference>
<proteinExistence type="predicted"/>
<evidence type="ECO:0000313" key="4">
    <source>
        <dbReference type="Proteomes" id="UP001611383"/>
    </source>
</evidence>
<reference evidence="3 4" key="1">
    <citation type="submission" date="2019-08" db="EMBL/GenBank/DDBJ databases">
        <title>Archangium and Cystobacter genomes.</title>
        <authorList>
            <person name="Chen I.-C.K."/>
            <person name="Wielgoss S."/>
        </authorList>
    </citation>
    <scope>NUCLEOTIDE SEQUENCE [LARGE SCALE GENOMIC DNA]</scope>
    <source>
        <strain evidence="3 4">Cbm 6</strain>
    </source>
</reference>
<feature type="chain" id="PRO_5045544912" evidence="2">
    <location>
        <begin position="22"/>
        <end position="783"/>
    </location>
</feature>
<dbReference type="Proteomes" id="UP001611383">
    <property type="component" value="Chromosome"/>
</dbReference>
<evidence type="ECO:0000313" key="3">
    <source>
        <dbReference type="EMBL" id="WNG47329.1"/>
    </source>
</evidence>
<evidence type="ECO:0000256" key="1">
    <source>
        <dbReference type="SAM" id="MobiDB-lite"/>
    </source>
</evidence>
<feature type="region of interest" description="Disordered" evidence="1">
    <location>
        <begin position="26"/>
        <end position="66"/>
    </location>
</feature>
<feature type="signal peptide" evidence="2">
    <location>
        <begin position="1"/>
        <end position="21"/>
    </location>
</feature>
<keyword evidence="2" id="KW-0732">Signal</keyword>
<accession>A0ABY9WV30</accession>
<name>A0ABY9WV30_9BACT</name>
<gene>
    <name evidence="3" type="ORF">F0U60_26770</name>
</gene>